<dbReference type="GO" id="GO:0004519">
    <property type="term" value="F:endonuclease activity"/>
    <property type="evidence" value="ECO:0007669"/>
    <property type="project" value="UniProtKB-KW"/>
</dbReference>
<evidence type="ECO:0000256" key="10">
    <source>
        <dbReference type="ARBA" id="ARBA00022722"/>
    </source>
</evidence>
<dbReference type="GO" id="GO:0003677">
    <property type="term" value="F:DNA binding"/>
    <property type="evidence" value="ECO:0007669"/>
    <property type="project" value="UniProtKB-KW"/>
</dbReference>
<keyword evidence="11" id="KW-0479">Metal-binding</keyword>
<evidence type="ECO:0000256" key="21">
    <source>
        <dbReference type="ARBA" id="ARBA00032243"/>
    </source>
</evidence>
<comment type="cofactor">
    <cofactor evidence="2">
        <name>Mg(2+)</name>
        <dbReference type="ChEBI" id="CHEBI:18420"/>
    </cofactor>
</comment>
<evidence type="ECO:0000256" key="8">
    <source>
        <dbReference type="ARBA" id="ARBA00022695"/>
    </source>
</evidence>
<evidence type="ECO:0000256" key="17">
    <source>
        <dbReference type="ARBA" id="ARBA00023124"/>
    </source>
</evidence>
<comment type="similarity">
    <text evidence="4">Belongs to the nanoviruses/circoviruses replication-associated protein family.</text>
</comment>
<evidence type="ECO:0000259" key="23">
    <source>
        <dbReference type="PROSITE" id="PS52020"/>
    </source>
</evidence>
<dbReference type="Gene3D" id="3.40.1310.20">
    <property type="match status" value="1"/>
</dbReference>
<evidence type="ECO:0000256" key="5">
    <source>
        <dbReference type="ARBA" id="ARBA00014531"/>
    </source>
</evidence>
<keyword evidence="9" id="KW-0235">DNA replication</keyword>
<dbReference type="OrthoDB" id="9195at10239"/>
<keyword evidence="8" id="KW-0548">Nucleotidyltransferase</keyword>
<accession>A0A0B4UGM6</accession>
<evidence type="ECO:0000256" key="22">
    <source>
        <dbReference type="ARBA" id="ARBA00049360"/>
    </source>
</evidence>
<proteinExistence type="inferred from homology"/>
<evidence type="ECO:0000256" key="6">
    <source>
        <dbReference type="ARBA" id="ARBA00022562"/>
    </source>
</evidence>
<dbReference type="InterPro" id="IPR027417">
    <property type="entry name" value="P-loop_NTPase"/>
</dbReference>
<dbReference type="InterPro" id="IPR000605">
    <property type="entry name" value="Helicase_SF3_ssDNA/RNA_vir"/>
</dbReference>
<dbReference type="GO" id="GO:0046872">
    <property type="term" value="F:metal ion binding"/>
    <property type="evidence" value="ECO:0007669"/>
    <property type="project" value="UniProtKB-KW"/>
</dbReference>
<comment type="subcellular location">
    <subcellularLocation>
        <location evidence="3">Host nucleus</location>
    </subcellularLocation>
</comment>
<keyword evidence="25" id="KW-1185">Reference proteome</keyword>
<dbReference type="GO" id="GO:0003724">
    <property type="term" value="F:RNA helicase activity"/>
    <property type="evidence" value="ECO:0007669"/>
    <property type="project" value="InterPro"/>
</dbReference>
<evidence type="ECO:0000313" key="24">
    <source>
        <dbReference type="EMBL" id="AJD07541.1"/>
    </source>
</evidence>
<feature type="domain" description="CRESS-DNA virus Rep endonuclease" evidence="23">
    <location>
        <begin position="3"/>
        <end position="102"/>
    </location>
</feature>
<dbReference type="GO" id="GO:0000166">
    <property type="term" value="F:nucleotide binding"/>
    <property type="evidence" value="ECO:0007669"/>
    <property type="project" value="UniProtKB-KW"/>
</dbReference>
<evidence type="ECO:0000256" key="4">
    <source>
        <dbReference type="ARBA" id="ARBA00008545"/>
    </source>
</evidence>
<dbReference type="Proteomes" id="UP000201198">
    <property type="component" value="Segment"/>
</dbReference>
<evidence type="ECO:0000256" key="9">
    <source>
        <dbReference type="ARBA" id="ARBA00022705"/>
    </source>
</evidence>
<keyword evidence="10" id="KW-0540">Nuclease</keyword>
<dbReference type="RefSeq" id="YP_009116913.1">
    <property type="nucleotide sequence ID" value="NC_026267.1"/>
</dbReference>
<dbReference type="Pfam" id="PF00910">
    <property type="entry name" value="RNA_helicase"/>
    <property type="match status" value="1"/>
</dbReference>
<keyword evidence="19" id="KW-0511">Multifunctional enzyme</keyword>
<comment type="catalytic activity">
    <reaction evidence="22">
        <text>ATP + H2O = ADP + phosphate + H(+)</text>
        <dbReference type="Rhea" id="RHEA:13065"/>
        <dbReference type="ChEBI" id="CHEBI:15377"/>
        <dbReference type="ChEBI" id="CHEBI:15378"/>
        <dbReference type="ChEBI" id="CHEBI:30616"/>
        <dbReference type="ChEBI" id="CHEBI:43474"/>
        <dbReference type="ChEBI" id="CHEBI:456216"/>
    </reaction>
</comment>
<sequence>MSRSQHLYWIGTISIQSFPTWNPEEYFSQTDDLQYIRGQKEEGEGGFQHWQVLMVFSKKKRLSWITSRTPGHWEPTRSVAADQYVWKEETAIPNSRFEFGERRIRRNSKTDWAIVLQAARERRLGDIPEDIVVRYYGNIIRIGSDNLRPIEQVRTCKVFWGLTGTGKSRRAFEEAGMECYVKNPRTKWWDGYAGQKNVVIDEFRGGIDVAYLLLWLDRYKVIVEKKGGALCLEALQFWITSNISPKDWYPELDDETQGALRRRLTEVVHFDVAFE</sequence>
<evidence type="ECO:0000256" key="16">
    <source>
        <dbReference type="ARBA" id="ARBA00022840"/>
    </source>
</evidence>
<evidence type="ECO:0000256" key="15">
    <source>
        <dbReference type="ARBA" id="ARBA00022806"/>
    </source>
</evidence>
<keyword evidence="17" id="KW-0190">Covalent protein-DNA linkage</keyword>
<evidence type="ECO:0000256" key="18">
    <source>
        <dbReference type="ARBA" id="ARBA00023125"/>
    </source>
</evidence>
<organism evidence="24 25">
    <name type="scientific">Sewage-associated circular DNA virus-24</name>
    <dbReference type="NCBI Taxonomy" id="1592091"/>
    <lineage>
        <taxon>Viruses</taxon>
        <taxon>Monodnaviria</taxon>
        <taxon>Shotokuvirae</taxon>
        <taxon>Cressdnaviricota</taxon>
        <taxon>Arfiviricetes</taxon>
        <taxon>Saturnivirales</taxon>
        <taxon>Kanorauviridae</taxon>
        <taxon>Chinseivirus</taxon>
        <taxon>Chinseivirus sewoxi</taxon>
    </lineage>
</organism>
<evidence type="ECO:0000256" key="20">
    <source>
        <dbReference type="ARBA" id="ARBA00030754"/>
    </source>
</evidence>
<evidence type="ECO:0000256" key="1">
    <source>
        <dbReference type="ARBA" id="ARBA00001936"/>
    </source>
</evidence>
<dbReference type="GO" id="GO:0042025">
    <property type="term" value="C:host cell nucleus"/>
    <property type="evidence" value="ECO:0007669"/>
    <property type="project" value="UniProtKB-SubCell"/>
</dbReference>
<keyword evidence="16" id="KW-0067">ATP-binding</keyword>
<keyword evidence="7" id="KW-0808">Transferase</keyword>
<dbReference type="EMBL" id="KM821759">
    <property type="protein sequence ID" value="AJD07541.1"/>
    <property type="molecule type" value="Genomic_DNA"/>
</dbReference>
<evidence type="ECO:0000256" key="7">
    <source>
        <dbReference type="ARBA" id="ARBA00022679"/>
    </source>
</evidence>
<dbReference type="GO" id="GO:0016779">
    <property type="term" value="F:nucleotidyltransferase activity"/>
    <property type="evidence" value="ECO:0007669"/>
    <property type="project" value="UniProtKB-KW"/>
</dbReference>
<evidence type="ECO:0000256" key="2">
    <source>
        <dbReference type="ARBA" id="ARBA00001946"/>
    </source>
</evidence>
<keyword evidence="14" id="KW-0378">Hydrolase</keyword>
<evidence type="ECO:0000256" key="11">
    <source>
        <dbReference type="ARBA" id="ARBA00022723"/>
    </source>
</evidence>
<dbReference type="GO" id="GO:0006260">
    <property type="term" value="P:DNA replication"/>
    <property type="evidence" value="ECO:0007669"/>
    <property type="project" value="UniProtKB-KW"/>
</dbReference>
<protein>
    <recommendedName>
        <fullName evidence="5">Replication-associated protein</fullName>
    </recommendedName>
    <alternativeName>
        <fullName evidence="20">ATP-dependent helicase Rep</fullName>
    </alternativeName>
    <alternativeName>
        <fullName evidence="21">RepP</fullName>
    </alternativeName>
</protein>
<dbReference type="SUPFAM" id="SSF52540">
    <property type="entry name" value="P-loop containing nucleoside triphosphate hydrolases"/>
    <property type="match status" value="1"/>
</dbReference>
<evidence type="ECO:0000313" key="25">
    <source>
        <dbReference type="Proteomes" id="UP000201198"/>
    </source>
</evidence>
<keyword evidence="6" id="KW-1048">Host nucleus</keyword>
<dbReference type="GeneID" id="22974367"/>
<evidence type="ECO:0000256" key="3">
    <source>
        <dbReference type="ARBA" id="ARBA00004147"/>
    </source>
</evidence>
<keyword evidence="12" id="KW-0547">Nucleotide-binding</keyword>
<evidence type="ECO:0000256" key="19">
    <source>
        <dbReference type="ARBA" id="ARBA00023268"/>
    </source>
</evidence>
<keyword evidence="18" id="KW-0238">DNA-binding</keyword>
<keyword evidence="13" id="KW-0255">Endonuclease</keyword>
<keyword evidence="15" id="KW-0347">Helicase</keyword>
<dbReference type="GO" id="GO:0016787">
    <property type="term" value="F:hydrolase activity"/>
    <property type="evidence" value="ECO:0007669"/>
    <property type="project" value="UniProtKB-KW"/>
</dbReference>
<dbReference type="GO" id="GO:0003723">
    <property type="term" value="F:RNA binding"/>
    <property type="evidence" value="ECO:0007669"/>
    <property type="project" value="InterPro"/>
</dbReference>
<dbReference type="InterPro" id="IPR049912">
    <property type="entry name" value="CRESS_DNA_REP"/>
</dbReference>
<reference evidence="24 25" key="1">
    <citation type="journal article" date="2015" name="Infect. Genet. Evol.">
        <title>Characterisation of a diverse range of circular replication-associated protein encoding DNA viruses recovered from a sewage treatment oxidation pond.</title>
        <authorList>
            <person name="Kraberger S."/>
            <person name="Arguello-Astorga G.R."/>
            <person name="Greenfield L.G."/>
            <person name="Galilee C."/>
            <person name="Law D."/>
            <person name="Martin D.P."/>
            <person name="Varsani A."/>
        </authorList>
    </citation>
    <scope>NUCLEOTIDE SEQUENCE [LARGE SCALE GENOMIC DNA]</scope>
    <source>
        <strain evidence="24">SaCV-24_NZ-BS4091-2012</strain>
    </source>
</reference>
<name>A0A0B4UGM6_9VIRU</name>
<dbReference type="KEGG" id="vg:22974367"/>
<evidence type="ECO:0000256" key="14">
    <source>
        <dbReference type="ARBA" id="ARBA00022801"/>
    </source>
</evidence>
<comment type="cofactor">
    <cofactor evidence="1">
        <name>Mn(2+)</name>
        <dbReference type="ChEBI" id="CHEBI:29035"/>
    </cofactor>
</comment>
<dbReference type="PROSITE" id="PS52020">
    <property type="entry name" value="CRESS_DNA_REP"/>
    <property type="match status" value="1"/>
</dbReference>
<evidence type="ECO:0000256" key="12">
    <source>
        <dbReference type="ARBA" id="ARBA00022741"/>
    </source>
</evidence>
<evidence type="ECO:0000256" key="13">
    <source>
        <dbReference type="ARBA" id="ARBA00022759"/>
    </source>
</evidence>